<dbReference type="Proteomes" id="UP000290288">
    <property type="component" value="Unassembled WGS sequence"/>
</dbReference>
<dbReference type="Pfam" id="PF18759">
    <property type="entry name" value="Plavaka"/>
    <property type="match status" value="1"/>
</dbReference>
<dbReference type="InterPro" id="IPR041078">
    <property type="entry name" value="Plavaka"/>
</dbReference>
<proteinExistence type="predicted"/>
<keyword evidence="3" id="KW-1185">Reference proteome</keyword>
<sequence length="345" mass="39014">MWDAYGIISDIELSTNGFPQADIHHLFALDLLHQIIKGTFKDHLVTWIGEYLVIKHSKAGANAIWDEIDRRIAAVLPFPGLHQFPDGRRFKQWTSNDSKALMKHSLKHYQHLIEEFGAPNGLCLLFNHRMKHIKSVKEPWRRSNKFNALGQMLLSNQRIDKLRAFLEASNLLKGSILDTTYAFLLVFASEECEDDNEGLDESKLLENECDGEGEEDDDDEEGPVPRVDILGKVVLAWTLEHGSIKDVNSLAEKLNRPHFDLFKSAIATFCTPSDASSVGGMKREWIFINEELHGMRALAVLCVKAFFSFSYNGADEISAGELETQHPKQHTQPKSQAARSEASRE</sequence>
<dbReference type="STRING" id="2316362.A0A4Q2CZN8"/>
<accession>A0A4Q2CZN8</accession>
<feature type="region of interest" description="Disordered" evidence="1">
    <location>
        <begin position="320"/>
        <end position="345"/>
    </location>
</feature>
<comment type="caution">
    <text evidence="2">The sequence shown here is derived from an EMBL/GenBank/DDBJ whole genome shotgun (WGS) entry which is preliminary data.</text>
</comment>
<dbReference type="AlphaFoldDB" id="A0A4Q2CZN8"/>
<gene>
    <name evidence="2" type="ORF">EST38_g14540</name>
</gene>
<organism evidence="2 3">
    <name type="scientific">Candolleomyces aberdarensis</name>
    <dbReference type="NCBI Taxonomy" id="2316362"/>
    <lineage>
        <taxon>Eukaryota</taxon>
        <taxon>Fungi</taxon>
        <taxon>Dikarya</taxon>
        <taxon>Basidiomycota</taxon>
        <taxon>Agaricomycotina</taxon>
        <taxon>Agaricomycetes</taxon>
        <taxon>Agaricomycetidae</taxon>
        <taxon>Agaricales</taxon>
        <taxon>Agaricineae</taxon>
        <taxon>Psathyrellaceae</taxon>
        <taxon>Candolleomyces</taxon>
    </lineage>
</organism>
<evidence type="ECO:0000313" key="3">
    <source>
        <dbReference type="Proteomes" id="UP000290288"/>
    </source>
</evidence>
<evidence type="ECO:0000256" key="1">
    <source>
        <dbReference type="SAM" id="MobiDB-lite"/>
    </source>
</evidence>
<name>A0A4Q2CZN8_9AGAR</name>
<dbReference type="EMBL" id="SDEE01002044">
    <property type="protein sequence ID" value="RXW11315.1"/>
    <property type="molecule type" value="Genomic_DNA"/>
</dbReference>
<protein>
    <submittedName>
        <fullName evidence="2">Uncharacterized protein</fullName>
    </submittedName>
</protein>
<evidence type="ECO:0000313" key="2">
    <source>
        <dbReference type="EMBL" id="RXW11315.1"/>
    </source>
</evidence>
<dbReference type="OrthoDB" id="3246013at2759"/>
<reference evidence="2 3" key="1">
    <citation type="submission" date="2019-01" db="EMBL/GenBank/DDBJ databases">
        <title>Draft genome sequence of Psathyrella aberdarensis IHI B618.</title>
        <authorList>
            <person name="Buettner E."/>
            <person name="Kellner H."/>
        </authorList>
    </citation>
    <scope>NUCLEOTIDE SEQUENCE [LARGE SCALE GENOMIC DNA]</scope>
    <source>
        <strain evidence="2 3">IHI B618</strain>
    </source>
</reference>